<dbReference type="Proteomes" id="UP000005104">
    <property type="component" value="Chromosome"/>
</dbReference>
<dbReference type="EMBL" id="CM001441">
    <property type="protein sequence ID" value="EHQ92146.1"/>
    <property type="molecule type" value="Genomic_DNA"/>
</dbReference>
<evidence type="ECO:0000313" key="3">
    <source>
        <dbReference type="Proteomes" id="UP000005104"/>
    </source>
</evidence>
<dbReference type="STRING" id="768710.DesyoDRAFT_5215"/>
<dbReference type="eggNOG" id="ENOG5032ST4">
    <property type="taxonomic scope" value="Bacteria"/>
</dbReference>
<accession>H5XZV0</accession>
<protein>
    <submittedName>
        <fullName evidence="2">Phage QLRG family, putative DNA packaging protein</fullName>
    </submittedName>
</protein>
<name>H5XZV0_9FIRM</name>
<proteinExistence type="predicted"/>
<dbReference type="OrthoDB" id="2229600at2"/>
<dbReference type="AlphaFoldDB" id="H5XZV0"/>
<gene>
    <name evidence="2" type="ORF">DesyoDRAFT_5215</name>
</gene>
<sequence length="129" mass="14703">MHPSDPSNQETILTKVKNRLELKTEDMDSLIKDYIEELGWRILHYCNLLDIPNSLKFTWVSMTIDAVRIDLPHVDEISDTVGGSEAVKIGDTQVSPGRGDGVSNTSKSSIDQVVLNYKIDLNRYRKLRW</sequence>
<organism evidence="2 3">
    <name type="scientific">Desulfosporosinus youngiae DSM 17734</name>
    <dbReference type="NCBI Taxonomy" id="768710"/>
    <lineage>
        <taxon>Bacteria</taxon>
        <taxon>Bacillati</taxon>
        <taxon>Bacillota</taxon>
        <taxon>Clostridia</taxon>
        <taxon>Eubacteriales</taxon>
        <taxon>Desulfitobacteriaceae</taxon>
        <taxon>Desulfosporosinus</taxon>
    </lineage>
</organism>
<evidence type="ECO:0000256" key="1">
    <source>
        <dbReference type="SAM" id="MobiDB-lite"/>
    </source>
</evidence>
<feature type="region of interest" description="Disordered" evidence="1">
    <location>
        <begin position="85"/>
        <end position="106"/>
    </location>
</feature>
<dbReference type="HOGENOM" id="CLU_159919_1_0_9"/>
<reference evidence="2 3" key="1">
    <citation type="submission" date="2011-11" db="EMBL/GenBank/DDBJ databases">
        <title>The Noncontiguous Finished genome of Desulfosporosinus youngiae DSM 17734.</title>
        <authorList>
            <consortium name="US DOE Joint Genome Institute (JGI-PGF)"/>
            <person name="Lucas S."/>
            <person name="Han J."/>
            <person name="Lapidus A."/>
            <person name="Cheng J.-F."/>
            <person name="Goodwin L."/>
            <person name="Pitluck S."/>
            <person name="Peters L."/>
            <person name="Ovchinnikova G."/>
            <person name="Lu M."/>
            <person name="Land M.L."/>
            <person name="Hauser L."/>
            <person name="Pester M."/>
            <person name="Spring S."/>
            <person name="Ollivier B."/>
            <person name="Rattei T."/>
            <person name="Klenk H.-P."/>
            <person name="Wagner M."/>
            <person name="Loy A."/>
            <person name="Woyke T.J."/>
        </authorList>
    </citation>
    <scope>NUCLEOTIDE SEQUENCE [LARGE SCALE GENOMIC DNA]</scope>
    <source>
        <strain evidence="2 3">DSM 17734</strain>
    </source>
</reference>
<keyword evidence="3" id="KW-1185">Reference proteome</keyword>
<evidence type="ECO:0000313" key="2">
    <source>
        <dbReference type="EMBL" id="EHQ92146.1"/>
    </source>
</evidence>